<gene>
    <name evidence="3" type="primary">bioD1</name>
    <name evidence="2" type="synonym">bioD</name>
    <name evidence="3" type="ORF">Pan265_23420</name>
</gene>
<dbReference type="SUPFAM" id="SSF52540">
    <property type="entry name" value="P-loop containing nucleoside triphosphate hydrolases"/>
    <property type="match status" value="1"/>
</dbReference>
<dbReference type="Gene3D" id="3.40.50.300">
    <property type="entry name" value="P-loop containing nucleotide triphosphate hydrolases"/>
    <property type="match status" value="1"/>
</dbReference>
<evidence type="ECO:0000256" key="1">
    <source>
        <dbReference type="ARBA" id="ARBA00022756"/>
    </source>
</evidence>
<feature type="binding site" evidence="2">
    <location>
        <position position="73"/>
    </location>
    <ligand>
        <name>ATP</name>
        <dbReference type="ChEBI" id="CHEBI:30616"/>
    </ligand>
</feature>
<comment type="pathway">
    <text evidence="2">Cofactor biosynthesis; biotin biosynthesis; biotin from 7,8-diaminononanoate: step 1/2.</text>
</comment>
<feature type="active site" evidence="2">
    <location>
        <position position="56"/>
    </location>
</feature>
<dbReference type="UniPathway" id="UPA00078">
    <property type="reaction ID" value="UER00161"/>
</dbReference>
<feature type="binding site" evidence="2">
    <location>
        <position position="60"/>
    </location>
    <ligand>
        <name>substrate</name>
    </ligand>
</feature>
<comment type="subcellular location">
    <subcellularLocation>
        <location evidence="2">Cytoplasm</location>
    </subcellularLocation>
</comment>
<organism evidence="3 4">
    <name type="scientific">Mucisphaera calidilacus</name>
    <dbReference type="NCBI Taxonomy" id="2527982"/>
    <lineage>
        <taxon>Bacteria</taxon>
        <taxon>Pseudomonadati</taxon>
        <taxon>Planctomycetota</taxon>
        <taxon>Phycisphaerae</taxon>
        <taxon>Phycisphaerales</taxon>
        <taxon>Phycisphaeraceae</taxon>
        <taxon>Mucisphaera</taxon>
    </lineage>
</organism>
<keyword evidence="2" id="KW-0547">Nucleotide-binding</keyword>
<comment type="catalytic activity">
    <reaction evidence="2">
        <text>(7R,8S)-7,8-diammoniononanoate + CO2 + ATP = (4R,5S)-dethiobiotin + ADP + phosphate + 3 H(+)</text>
        <dbReference type="Rhea" id="RHEA:15805"/>
        <dbReference type="ChEBI" id="CHEBI:15378"/>
        <dbReference type="ChEBI" id="CHEBI:16526"/>
        <dbReference type="ChEBI" id="CHEBI:30616"/>
        <dbReference type="ChEBI" id="CHEBI:43474"/>
        <dbReference type="ChEBI" id="CHEBI:149469"/>
        <dbReference type="ChEBI" id="CHEBI:149473"/>
        <dbReference type="ChEBI" id="CHEBI:456216"/>
        <dbReference type="EC" id="6.3.3.3"/>
    </reaction>
</comment>
<comment type="cofactor">
    <cofactor evidence="2">
        <name>Mg(2+)</name>
        <dbReference type="ChEBI" id="CHEBI:18420"/>
    </cofactor>
</comment>
<dbReference type="GO" id="GO:0005524">
    <property type="term" value="F:ATP binding"/>
    <property type="evidence" value="ECO:0007669"/>
    <property type="project" value="UniProtKB-UniRule"/>
</dbReference>
<dbReference type="GO" id="GO:0004141">
    <property type="term" value="F:dethiobiotin synthase activity"/>
    <property type="evidence" value="ECO:0007669"/>
    <property type="project" value="UniProtKB-UniRule"/>
</dbReference>
<accession>A0A518BZS5</accession>
<comment type="subunit">
    <text evidence="2">Homodimer.</text>
</comment>
<dbReference type="Pfam" id="PF13500">
    <property type="entry name" value="AAA_26"/>
    <property type="match status" value="1"/>
</dbReference>
<dbReference type="HAMAP" id="MF_00336">
    <property type="entry name" value="BioD"/>
    <property type="match status" value="1"/>
</dbReference>
<dbReference type="Proteomes" id="UP000320386">
    <property type="component" value="Chromosome"/>
</dbReference>
<dbReference type="PANTHER" id="PTHR43210:SF5">
    <property type="entry name" value="DETHIOBIOTIN SYNTHETASE"/>
    <property type="match status" value="1"/>
</dbReference>
<dbReference type="CDD" id="cd03109">
    <property type="entry name" value="DTBS"/>
    <property type="match status" value="1"/>
</dbReference>
<keyword evidence="4" id="KW-1185">Reference proteome</keyword>
<comment type="caution">
    <text evidence="2">Lacks conserved residue(s) required for the propagation of feature annotation.</text>
</comment>
<evidence type="ECO:0000256" key="2">
    <source>
        <dbReference type="HAMAP-Rule" id="MF_00336"/>
    </source>
</evidence>
<keyword evidence="2" id="KW-0963">Cytoplasm</keyword>
<evidence type="ECO:0000313" key="4">
    <source>
        <dbReference type="Proteomes" id="UP000320386"/>
    </source>
</evidence>
<dbReference type="EMBL" id="CP036280">
    <property type="protein sequence ID" value="QDU72476.1"/>
    <property type="molecule type" value="Genomic_DNA"/>
</dbReference>
<sequence>MAYAASMCTDWQTAMKPSTRPGLFVTGTDTGVGKTALTAALCRLLRSAGERVLPFKPMASGAVERDGRWLAEDAMALAASVGDDIDPASVCPVTFREWLAPGIAAAQRGERVNWPAIGRAWLEAQAQATSLLVEGAGGLEVPLDASGHPTVLELMMHLGLPALIVARSGLGTLNHTTLTVRALRSSGVRVAGVVMSDGPEGVTDDASVASNRAWLERMADVTVLARLPRSTHDPVWADPAWASILSKVDWAGLITDESISDPRR</sequence>
<keyword evidence="2 3" id="KW-0436">Ligase</keyword>
<feature type="binding site" evidence="2">
    <location>
        <begin position="228"/>
        <end position="230"/>
    </location>
    <ligand>
        <name>ATP</name>
        <dbReference type="ChEBI" id="CHEBI:30616"/>
    </ligand>
</feature>
<comment type="function">
    <text evidence="2">Catalyzes a mechanistically unusual reaction, the ATP-dependent insertion of CO2 between the N7 and N8 nitrogen atoms of 7,8-diaminopelargonic acid (DAPA, also called 7,8-diammoniononanoate) to form a ureido ring.</text>
</comment>
<feature type="binding site" evidence="2">
    <location>
        <begin position="196"/>
        <end position="197"/>
    </location>
    <ligand>
        <name>ATP</name>
        <dbReference type="ChEBI" id="CHEBI:30616"/>
    </ligand>
</feature>
<feature type="binding site" evidence="2">
    <location>
        <position position="73"/>
    </location>
    <ligand>
        <name>Mg(2+)</name>
        <dbReference type="ChEBI" id="CHEBI:18420"/>
    </ligand>
</feature>
<dbReference type="EC" id="6.3.3.3" evidence="2"/>
<dbReference type="GO" id="GO:0005829">
    <property type="term" value="C:cytosol"/>
    <property type="evidence" value="ECO:0007669"/>
    <property type="project" value="TreeGrafter"/>
</dbReference>
<dbReference type="OrthoDB" id="9802097at2"/>
<dbReference type="AlphaFoldDB" id="A0A518BZS5"/>
<protein>
    <recommendedName>
        <fullName evidence="2">ATP-dependent dethiobiotin synthetase BioD</fullName>
        <ecNumber evidence="2">6.3.3.3</ecNumber>
    </recommendedName>
    <alternativeName>
        <fullName evidence="2">DTB synthetase</fullName>
        <shortName evidence="2">DTBS</shortName>
    </alternativeName>
    <alternativeName>
        <fullName evidence="2">Dethiobiotin synthase</fullName>
    </alternativeName>
</protein>
<evidence type="ECO:0000313" key="3">
    <source>
        <dbReference type="EMBL" id="QDU72476.1"/>
    </source>
</evidence>
<dbReference type="InterPro" id="IPR027417">
    <property type="entry name" value="P-loop_NTPase"/>
</dbReference>
<dbReference type="PANTHER" id="PTHR43210">
    <property type="entry name" value="DETHIOBIOTIN SYNTHETASE"/>
    <property type="match status" value="1"/>
</dbReference>
<feature type="binding site" evidence="2">
    <location>
        <position position="35"/>
    </location>
    <ligand>
        <name>Mg(2+)</name>
        <dbReference type="ChEBI" id="CHEBI:18420"/>
    </ligand>
</feature>
<keyword evidence="1 2" id="KW-0093">Biotin biosynthesis</keyword>
<proteinExistence type="inferred from homology"/>
<name>A0A518BZS5_9BACT</name>
<dbReference type="InterPro" id="IPR004472">
    <property type="entry name" value="DTB_synth_BioD"/>
</dbReference>
<feature type="binding site" evidence="2">
    <location>
        <begin position="134"/>
        <end position="137"/>
    </location>
    <ligand>
        <name>ATP</name>
        <dbReference type="ChEBI" id="CHEBI:30616"/>
    </ligand>
</feature>
<dbReference type="GO" id="GO:0009102">
    <property type="term" value="P:biotin biosynthetic process"/>
    <property type="evidence" value="ECO:0007669"/>
    <property type="project" value="UniProtKB-UniRule"/>
</dbReference>
<dbReference type="GO" id="GO:0000287">
    <property type="term" value="F:magnesium ion binding"/>
    <property type="evidence" value="ECO:0007669"/>
    <property type="project" value="UniProtKB-UniRule"/>
</dbReference>
<comment type="similarity">
    <text evidence="2">Belongs to the dethiobiotin synthetase family.</text>
</comment>
<dbReference type="NCBIfam" id="TIGR00347">
    <property type="entry name" value="bioD"/>
    <property type="match status" value="1"/>
</dbReference>
<feature type="binding site" evidence="2">
    <location>
        <position position="134"/>
    </location>
    <ligand>
        <name>Mg(2+)</name>
        <dbReference type="ChEBI" id="CHEBI:18420"/>
    </ligand>
</feature>
<reference evidence="3 4" key="1">
    <citation type="submission" date="2019-02" db="EMBL/GenBank/DDBJ databases">
        <title>Deep-cultivation of Planctomycetes and their phenomic and genomic characterization uncovers novel biology.</title>
        <authorList>
            <person name="Wiegand S."/>
            <person name="Jogler M."/>
            <person name="Boedeker C."/>
            <person name="Pinto D."/>
            <person name="Vollmers J."/>
            <person name="Rivas-Marin E."/>
            <person name="Kohn T."/>
            <person name="Peeters S.H."/>
            <person name="Heuer A."/>
            <person name="Rast P."/>
            <person name="Oberbeckmann S."/>
            <person name="Bunk B."/>
            <person name="Jeske O."/>
            <person name="Meyerdierks A."/>
            <person name="Storesund J.E."/>
            <person name="Kallscheuer N."/>
            <person name="Luecker S."/>
            <person name="Lage O.M."/>
            <person name="Pohl T."/>
            <person name="Merkel B.J."/>
            <person name="Hornburger P."/>
            <person name="Mueller R.-W."/>
            <person name="Bruemmer F."/>
            <person name="Labrenz M."/>
            <person name="Spormann A.M."/>
            <person name="Op den Camp H."/>
            <person name="Overmann J."/>
            <person name="Amann R."/>
            <person name="Jetten M.S.M."/>
            <person name="Mascher T."/>
            <person name="Medema M.H."/>
            <person name="Devos D.P."/>
            <person name="Kaster A.-K."/>
            <person name="Ovreas L."/>
            <person name="Rohde M."/>
            <person name="Galperin M.Y."/>
            <person name="Jogler C."/>
        </authorList>
    </citation>
    <scope>NUCLEOTIDE SEQUENCE [LARGE SCALE GENOMIC DNA]</scope>
    <source>
        <strain evidence="3 4">Pan265</strain>
    </source>
</reference>
<keyword evidence="2" id="KW-0067">ATP-binding</keyword>
<dbReference type="KEGG" id="mcad:Pan265_23420"/>
<keyword evidence="2" id="KW-0460">Magnesium</keyword>
<keyword evidence="2" id="KW-0479">Metal-binding</keyword>